<feature type="transmembrane region" description="Helical" evidence="1">
    <location>
        <begin position="63"/>
        <end position="81"/>
    </location>
</feature>
<dbReference type="AlphaFoldDB" id="A0A8J3WZQ1"/>
<dbReference type="Proteomes" id="UP000634476">
    <property type="component" value="Unassembled WGS sequence"/>
</dbReference>
<evidence type="ECO:0000313" key="3">
    <source>
        <dbReference type="Proteomes" id="UP000634476"/>
    </source>
</evidence>
<keyword evidence="1" id="KW-0812">Transmembrane</keyword>
<feature type="transmembrane region" description="Helical" evidence="1">
    <location>
        <begin position="40"/>
        <end position="57"/>
    </location>
</feature>
<gene>
    <name evidence="2" type="ORF">Pta02_70100</name>
</gene>
<dbReference type="EMBL" id="BOOK01000060">
    <property type="protein sequence ID" value="GII05002.1"/>
    <property type="molecule type" value="Genomic_DNA"/>
</dbReference>
<keyword evidence="1" id="KW-1133">Transmembrane helix</keyword>
<keyword evidence="1" id="KW-0472">Membrane</keyword>
<feature type="transmembrane region" description="Helical" evidence="1">
    <location>
        <begin position="119"/>
        <end position="142"/>
    </location>
</feature>
<feature type="transmembrane region" description="Helical" evidence="1">
    <location>
        <begin position="148"/>
        <end position="167"/>
    </location>
</feature>
<proteinExistence type="predicted"/>
<evidence type="ECO:0000313" key="2">
    <source>
        <dbReference type="EMBL" id="GII05002.1"/>
    </source>
</evidence>
<organism evidence="2 3">
    <name type="scientific">Planobispora takensis</name>
    <dbReference type="NCBI Taxonomy" id="1367882"/>
    <lineage>
        <taxon>Bacteria</taxon>
        <taxon>Bacillati</taxon>
        <taxon>Actinomycetota</taxon>
        <taxon>Actinomycetes</taxon>
        <taxon>Streptosporangiales</taxon>
        <taxon>Streptosporangiaceae</taxon>
        <taxon>Planobispora</taxon>
    </lineage>
</organism>
<name>A0A8J3WZQ1_9ACTN</name>
<keyword evidence="3" id="KW-1185">Reference proteome</keyword>
<reference evidence="2" key="1">
    <citation type="submission" date="2021-01" db="EMBL/GenBank/DDBJ databases">
        <title>Whole genome shotgun sequence of Planobispora takensis NBRC 109077.</title>
        <authorList>
            <person name="Komaki H."/>
            <person name="Tamura T."/>
        </authorList>
    </citation>
    <scope>NUCLEOTIDE SEQUENCE</scope>
    <source>
        <strain evidence="2">NBRC 109077</strain>
    </source>
</reference>
<accession>A0A8J3WZQ1</accession>
<sequence>MLPPEDDVTTDADQSPENVRLVYTQLCQSYREIDTVRMKLLGLLPLATGAGILFLQGERVPRELGGIGWFGLAATAGLFAYELHGIKKCGHIIHAGVRLEERMDVYGQFRRRPHDMAGFLSEPFAAAVIYPASMAGWLHIALRESAARVWWSVGLFLALMVLSWLLIKGMEWDLAENAQEPYERRPHYENVLAPWRLGRRLRRRVTGGSRRPPDERGG</sequence>
<protein>
    <submittedName>
        <fullName evidence="2">Uncharacterized protein</fullName>
    </submittedName>
</protein>
<dbReference type="RefSeq" id="WP_203879238.1">
    <property type="nucleotide sequence ID" value="NZ_BOOK01000060.1"/>
</dbReference>
<comment type="caution">
    <text evidence="2">The sequence shown here is derived from an EMBL/GenBank/DDBJ whole genome shotgun (WGS) entry which is preliminary data.</text>
</comment>
<evidence type="ECO:0000256" key="1">
    <source>
        <dbReference type="SAM" id="Phobius"/>
    </source>
</evidence>